<accession>A0A8B2NVG8</accession>
<dbReference type="AlphaFoldDB" id="A0A8B2NVG8"/>
<dbReference type="RefSeq" id="WP_111343374.1">
    <property type="nucleotide sequence ID" value="NZ_JAIWKD010000001.1"/>
</dbReference>
<proteinExistence type="predicted"/>
<gene>
    <name evidence="2" type="ORF">DLJ53_06770</name>
</gene>
<dbReference type="Gene3D" id="3.30.450.40">
    <property type="match status" value="1"/>
</dbReference>
<dbReference type="InterPro" id="IPR029016">
    <property type="entry name" value="GAF-like_dom_sf"/>
</dbReference>
<comment type="caution">
    <text evidence="2">The sequence shown here is derived from an EMBL/GenBank/DDBJ whole genome shotgun (WGS) entry which is preliminary data.</text>
</comment>
<dbReference type="SUPFAM" id="SSF55781">
    <property type="entry name" value="GAF domain-like"/>
    <property type="match status" value="1"/>
</dbReference>
<reference evidence="2 3" key="1">
    <citation type="submission" date="2018-05" db="EMBL/GenBank/DDBJ databases">
        <title>Acuticoccus sediminis sp. nov., isolated from deep-sea sediment of Indian Ocean.</title>
        <authorList>
            <person name="Liu X."/>
            <person name="Lai Q."/>
            <person name="Du Y."/>
            <person name="Sun F."/>
            <person name="Zhang X."/>
            <person name="Wang S."/>
            <person name="Shao Z."/>
        </authorList>
    </citation>
    <scope>NUCLEOTIDE SEQUENCE [LARGE SCALE GENOMIC DNA]</scope>
    <source>
        <strain evidence="2 3">PTG4-2</strain>
    </source>
</reference>
<evidence type="ECO:0000313" key="2">
    <source>
        <dbReference type="EMBL" id="RAI04147.1"/>
    </source>
</evidence>
<dbReference type="EMBL" id="QHHQ01000001">
    <property type="protein sequence ID" value="RAI04147.1"/>
    <property type="molecule type" value="Genomic_DNA"/>
</dbReference>
<evidence type="ECO:0000313" key="3">
    <source>
        <dbReference type="Proteomes" id="UP000249590"/>
    </source>
</evidence>
<evidence type="ECO:0000259" key="1">
    <source>
        <dbReference type="Pfam" id="PF13185"/>
    </source>
</evidence>
<organism evidence="2 3">
    <name type="scientific">Acuticoccus sediminis</name>
    <dbReference type="NCBI Taxonomy" id="2184697"/>
    <lineage>
        <taxon>Bacteria</taxon>
        <taxon>Pseudomonadati</taxon>
        <taxon>Pseudomonadota</taxon>
        <taxon>Alphaproteobacteria</taxon>
        <taxon>Hyphomicrobiales</taxon>
        <taxon>Amorphaceae</taxon>
        <taxon>Acuticoccus</taxon>
    </lineage>
</organism>
<dbReference type="InterPro" id="IPR003018">
    <property type="entry name" value="GAF"/>
</dbReference>
<dbReference type="OrthoDB" id="9148869at2"/>
<name>A0A8B2NVG8_9HYPH</name>
<sequence>MELLVEHSQDTAVEKQPFVRAIEVWVPNEDGSHLELEDGIYGGLGDFEKVARETRFAFGEGLPGRAWAEAAPIILKDLQGSYFMRGEAAMAAGLTCGVALPVLAGRVLKGVVVFFCGGDEEHVGALEIWRAAGRSPEMGLVEGYFGTAEVFEWVARRIHFMKGIGLPGLTWESANPVVFETLSAPRFLRWEKAAEVGITRGVGIPVRIDADGAWVMTFLSALHTPIAVRFEVWVPNAKGTLSFASGYCERHPDHAAAMANVTAGIGDGAIARAFRSGVPTIATNTALEAPGIAASMLAAGLGSLVAIPVFRGTGLSAVVAWYL</sequence>
<protein>
    <submittedName>
        <fullName evidence="2">GAF domain-containing protein</fullName>
    </submittedName>
</protein>
<keyword evidence="3" id="KW-1185">Reference proteome</keyword>
<dbReference type="Pfam" id="PF13185">
    <property type="entry name" value="GAF_2"/>
    <property type="match status" value="1"/>
</dbReference>
<dbReference type="Proteomes" id="UP000249590">
    <property type="component" value="Unassembled WGS sequence"/>
</dbReference>
<feature type="domain" description="GAF" evidence="1">
    <location>
        <begin position="24"/>
        <end position="121"/>
    </location>
</feature>